<keyword evidence="9 14" id="KW-0274">FAD</keyword>
<dbReference type="Gene3D" id="3.40.50.620">
    <property type="entry name" value="HUPs"/>
    <property type="match status" value="1"/>
</dbReference>
<dbReference type="InterPro" id="IPR015865">
    <property type="entry name" value="Riboflavin_kinase_bac/euk"/>
</dbReference>
<evidence type="ECO:0000256" key="5">
    <source>
        <dbReference type="ARBA" id="ARBA00022679"/>
    </source>
</evidence>
<dbReference type="SUPFAM" id="SSF82114">
    <property type="entry name" value="Riboflavin kinase-like"/>
    <property type="match status" value="1"/>
</dbReference>
<evidence type="ECO:0000259" key="15">
    <source>
        <dbReference type="SMART" id="SM00904"/>
    </source>
</evidence>
<keyword evidence="17" id="KW-1185">Reference proteome</keyword>
<comment type="similarity">
    <text evidence="14">Belongs to the ribF family.</text>
</comment>
<dbReference type="GO" id="GO:0009398">
    <property type="term" value="P:FMN biosynthetic process"/>
    <property type="evidence" value="ECO:0007669"/>
    <property type="project" value="UniProtKB-UniRule"/>
</dbReference>
<keyword evidence="7 14" id="KW-0547">Nucleotide-binding</keyword>
<accession>A0A3E3K2C1</accession>
<sequence>MQYITGFEHYREDAGTAVTLGKFDGLHRGHRKLVERIMEHVEREPDLKSVVCFFEMTEFKKMRHLDQKRLMLNEERAIRLEGKVDYLIECPFLSVKEMEAETFIEKILSGLFHARYIVVGENFRFGHDRRGDVAMLAKFQERYGYCLEVIPNEYYGERIVSSTYVKEVMKTGNIDLVNRLLSYPYTIAGTVQKGAGMGREIGYPTMDIYPCQEKILPPNGAYVCKLHVDQEWYQGVCNIGQKPTVSKGGETILSVHLFCYEKKEEANGKAVVLHLYHYLRPEEKFEDVEELKCQIEEDIWEGKRHFLLTMESRRALLESETKKQKKN</sequence>
<protein>
    <recommendedName>
        <fullName evidence="14">Riboflavin biosynthesis protein</fullName>
    </recommendedName>
    <domain>
        <recommendedName>
            <fullName evidence="14">Riboflavin kinase</fullName>
            <ecNumber evidence="14">2.7.1.26</ecNumber>
        </recommendedName>
        <alternativeName>
            <fullName evidence="14">Flavokinase</fullName>
        </alternativeName>
    </domain>
    <domain>
        <recommendedName>
            <fullName evidence="14">FMN adenylyltransferase</fullName>
            <ecNumber evidence="14">2.7.7.2</ecNumber>
        </recommendedName>
        <alternativeName>
            <fullName evidence="14">FAD pyrophosphorylase</fullName>
        </alternativeName>
        <alternativeName>
            <fullName evidence="14">FAD synthase</fullName>
        </alternativeName>
    </domain>
</protein>
<dbReference type="Pfam" id="PF01687">
    <property type="entry name" value="Flavokinase"/>
    <property type="match status" value="1"/>
</dbReference>
<comment type="caution">
    <text evidence="16">The sequence shown here is derived from an EMBL/GenBank/DDBJ whole genome shotgun (WGS) entry which is preliminary data.</text>
</comment>
<dbReference type="EC" id="2.7.1.26" evidence="14"/>
<name>A0A3E3K2C1_9FIRM</name>
<proteinExistence type="inferred from homology"/>
<evidence type="ECO:0000256" key="3">
    <source>
        <dbReference type="ARBA" id="ARBA00022630"/>
    </source>
</evidence>
<dbReference type="SMART" id="SM00904">
    <property type="entry name" value="Flavokinase"/>
    <property type="match status" value="1"/>
</dbReference>
<dbReference type="CDD" id="cd02064">
    <property type="entry name" value="FAD_synthetase_N"/>
    <property type="match status" value="1"/>
</dbReference>
<gene>
    <name evidence="16" type="primary">ribF</name>
    <name evidence="16" type="ORF">DW016_09535</name>
</gene>
<evidence type="ECO:0000256" key="8">
    <source>
        <dbReference type="ARBA" id="ARBA00022777"/>
    </source>
</evidence>
<evidence type="ECO:0000256" key="6">
    <source>
        <dbReference type="ARBA" id="ARBA00022695"/>
    </source>
</evidence>
<keyword evidence="11" id="KW-0511">Multifunctional enzyme</keyword>
<dbReference type="Gene3D" id="2.40.30.30">
    <property type="entry name" value="Riboflavin kinase-like"/>
    <property type="match status" value="1"/>
</dbReference>
<dbReference type="Proteomes" id="UP000261080">
    <property type="component" value="Unassembled WGS sequence"/>
</dbReference>
<evidence type="ECO:0000313" key="17">
    <source>
        <dbReference type="Proteomes" id="UP000261080"/>
    </source>
</evidence>
<dbReference type="PANTHER" id="PTHR22749">
    <property type="entry name" value="RIBOFLAVIN KINASE/FMN ADENYLYLTRANSFERASE"/>
    <property type="match status" value="1"/>
</dbReference>
<dbReference type="SUPFAM" id="SSF52374">
    <property type="entry name" value="Nucleotidylyl transferase"/>
    <property type="match status" value="1"/>
</dbReference>
<reference evidence="16 17" key="1">
    <citation type="submission" date="2018-08" db="EMBL/GenBank/DDBJ databases">
        <title>A genome reference for cultivated species of the human gut microbiota.</title>
        <authorList>
            <person name="Zou Y."/>
            <person name="Xue W."/>
            <person name="Luo G."/>
        </authorList>
    </citation>
    <scope>NUCLEOTIDE SEQUENCE [LARGE SCALE GENOMIC DNA]</scope>
    <source>
        <strain evidence="16 17">AF37-2AT</strain>
    </source>
</reference>
<dbReference type="InterPro" id="IPR004821">
    <property type="entry name" value="Cyt_trans-like"/>
</dbReference>
<evidence type="ECO:0000256" key="2">
    <source>
        <dbReference type="ARBA" id="ARBA00005201"/>
    </source>
</evidence>
<keyword evidence="5 14" id="KW-0808">Transferase</keyword>
<evidence type="ECO:0000256" key="9">
    <source>
        <dbReference type="ARBA" id="ARBA00022827"/>
    </source>
</evidence>
<keyword evidence="4 14" id="KW-0288">FMN</keyword>
<evidence type="ECO:0000256" key="10">
    <source>
        <dbReference type="ARBA" id="ARBA00022840"/>
    </source>
</evidence>
<dbReference type="NCBIfam" id="TIGR00083">
    <property type="entry name" value="ribF"/>
    <property type="match status" value="1"/>
</dbReference>
<dbReference type="OrthoDB" id="9803667at2"/>
<dbReference type="GO" id="GO:0006747">
    <property type="term" value="P:FAD biosynthetic process"/>
    <property type="evidence" value="ECO:0007669"/>
    <property type="project" value="UniProtKB-UniRule"/>
</dbReference>
<dbReference type="InterPro" id="IPR015864">
    <property type="entry name" value="FAD_synthase"/>
</dbReference>
<evidence type="ECO:0000313" key="16">
    <source>
        <dbReference type="EMBL" id="RGE87156.1"/>
    </source>
</evidence>
<dbReference type="EC" id="2.7.7.2" evidence="14"/>
<dbReference type="NCBIfam" id="TIGR00125">
    <property type="entry name" value="cyt_tran_rel"/>
    <property type="match status" value="1"/>
</dbReference>
<dbReference type="GO" id="GO:0005524">
    <property type="term" value="F:ATP binding"/>
    <property type="evidence" value="ECO:0007669"/>
    <property type="project" value="UniProtKB-UniRule"/>
</dbReference>
<comment type="pathway">
    <text evidence="2 14">Cofactor biosynthesis; FMN biosynthesis; FMN from riboflavin (ATP route): step 1/1.</text>
</comment>
<dbReference type="InterPro" id="IPR023465">
    <property type="entry name" value="Riboflavin_kinase_dom_sf"/>
</dbReference>
<comment type="pathway">
    <text evidence="1 14">Cofactor biosynthesis; FAD biosynthesis; FAD from FMN: step 1/1.</text>
</comment>
<dbReference type="PANTHER" id="PTHR22749:SF6">
    <property type="entry name" value="RIBOFLAVIN KINASE"/>
    <property type="match status" value="1"/>
</dbReference>
<dbReference type="EMBL" id="QVLX01000004">
    <property type="protein sequence ID" value="RGE87156.1"/>
    <property type="molecule type" value="Genomic_DNA"/>
</dbReference>
<dbReference type="InterPro" id="IPR014729">
    <property type="entry name" value="Rossmann-like_a/b/a_fold"/>
</dbReference>
<evidence type="ECO:0000256" key="11">
    <source>
        <dbReference type="ARBA" id="ARBA00023268"/>
    </source>
</evidence>
<organism evidence="16 17">
    <name type="scientific">Sellimonas intestinalis</name>
    <dbReference type="NCBI Taxonomy" id="1653434"/>
    <lineage>
        <taxon>Bacteria</taxon>
        <taxon>Bacillati</taxon>
        <taxon>Bacillota</taxon>
        <taxon>Clostridia</taxon>
        <taxon>Lachnospirales</taxon>
        <taxon>Lachnospiraceae</taxon>
        <taxon>Sellimonas</taxon>
    </lineage>
</organism>
<comment type="catalytic activity">
    <reaction evidence="12 14">
        <text>riboflavin + ATP = FMN + ADP + H(+)</text>
        <dbReference type="Rhea" id="RHEA:14357"/>
        <dbReference type="ChEBI" id="CHEBI:15378"/>
        <dbReference type="ChEBI" id="CHEBI:30616"/>
        <dbReference type="ChEBI" id="CHEBI:57986"/>
        <dbReference type="ChEBI" id="CHEBI:58210"/>
        <dbReference type="ChEBI" id="CHEBI:456216"/>
        <dbReference type="EC" id="2.7.1.26"/>
    </reaction>
</comment>
<keyword evidence="3 14" id="KW-0285">Flavoprotein</keyword>
<dbReference type="GO" id="GO:0008531">
    <property type="term" value="F:riboflavin kinase activity"/>
    <property type="evidence" value="ECO:0007669"/>
    <property type="project" value="UniProtKB-UniRule"/>
</dbReference>
<evidence type="ECO:0000256" key="14">
    <source>
        <dbReference type="PIRNR" id="PIRNR004491"/>
    </source>
</evidence>
<dbReference type="InterPro" id="IPR023468">
    <property type="entry name" value="Riboflavin_kinase"/>
</dbReference>
<evidence type="ECO:0000256" key="7">
    <source>
        <dbReference type="ARBA" id="ARBA00022741"/>
    </source>
</evidence>
<evidence type="ECO:0000256" key="1">
    <source>
        <dbReference type="ARBA" id="ARBA00004726"/>
    </source>
</evidence>
<keyword evidence="6 14" id="KW-0548">Nucleotidyltransferase</keyword>
<dbReference type="PIRSF" id="PIRSF004491">
    <property type="entry name" value="FAD_Synth"/>
    <property type="match status" value="1"/>
</dbReference>
<comment type="catalytic activity">
    <reaction evidence="13 14">
        <text>FMN + ATP + H(+) = FAD + diphosphate</text>
        <dbReference type="Rhea" id="RHEA:17237"/>
        <dbReference type="ChEBI" id="CHEBI:15378"/>
        <dbReference type="ChEBI" id="CHEBI:30616"/>
        <dbReference type="ChEBI" id="CHEBI:33019"/>
        <dbReference type="ChEBI" id="CHEBI:57692"/>
        <dbReference type="ChEBI" id="CHEBI:58210"/>
        <dbReference type="EC" id="2.7.7.2"/>
    </reaction>
</comment>
<dbReference type="UniPathway" id="UPA00277">
    <property type="reaction ID" value="UER00407"/>
</dbReference>
<dbReference type="RefSeq" id="WP_117493568.1">
    <property type="nucleotide sequence ID" value="NZ_BAABYU010000001.1"/>
</dbReference>
<dbReference type="UniPathway" id="UPA00276">
    <property type="reaction ID" value="UER00406"/>
</dbReference>
<feature type="domain" description="Riboflavin kinase" evidence="15">
    <location>
        <begin position="180"/>
        <end position="307"/>
    </location>
</feature>
<keyword evidence="10 14" id="KW-0067">ATP-binding</keyword>
<dbReference type="GO" id="GO:0003919">
    <property type="term" value="F:FMN adenylyltransferase activity"/>
    <property type="evidence" value="ECO:0007669"/>
    <property type="project" value="UniProtKB-UniRule"/>
</dbReference>
<evidence type="ECO:0000256" key="13">
    <source>
        <dbReference type="ARBA" id="ARBA00049494"/>
    </source>
</evidence>
<dbReference type="GO" id="GO:0009231">
    <property type="term" value="P:riboflavin biosynthetic process"/>
    <property type="evidence" value="ECO:0007669"/>
    <property type="project" value="InterPro"/>
</dbReference>
<dbReference type="InterPro" id="IPR002606">
    <property type="entry name" value="Riboflavin_kinase_bac"/>
</dbReference>
<evidence type="ECO:0000256" key="4">
    <source>
        <dbReference type="ARBA" id="ARBA00022643"/>
    </source>
</evidence>
<dbReference type="Pfam" id="PF06574">
    <property type="entry name" value="FAD_syn"/>
    <property type="match status" value="1"/>
</dbReference>
<evidence type="ECO:0000256" key="12">
    <source>
        <dbReference type="ARBA" id="ARBA00047880"/>
    </source>
</evidence>
<keyword evidence="8 14" id="KW-0418">Kinase</keyword>
<dbReference type="AlphaFoldDB" id="A0A3E3K2C1"/>